<dbReference type="InterPro" id="IPR011711">
    <property type="entry name" value="GntR_C"/>
</dbReference>
<dbReference type="InterPro" id="IPR008920">
    <property type="entry name" value="TF_FadR/GntR_C"/>
</dbReference>
<accession>A0ABW3WIH8</accession>
<evidence type="ECO:0000256" key="2">
    <source>
        <dbReference type="ARBA" id="ARBA00023125"/>
    </source>
</evidence>
<dbReference type="RefSeq" id="WP_002924358.1">
    <property type="nucleotide sequence ID" value="NZ_JARQZE010000001.1"/>
</dbReference>
<evidence type="ECO:0000313" key="6">
    <source>
        <dbReference type="EMBL" id="MFD1265195.1"/>
    </source>
</evidence>
<evidence type="ECO:0000256" key="1">
    <source>
        <dbReference type="ARBA" id="ARBA00023015"/>
    </source>
</evidence>
<dbReference type="SUPFAM" id="SSF48008">
    <property type="entry name" value="GntR ligand-binding domain-like"/>
    <property type="match status" value="1"/>
</dbReference>
<keyword evidence="3" id="KW-0804">Transcription</keyword>
<evidence type="ECO:0000313" key="7">
    <source>
        <dbReference type="Proteomes" id="UP001597158"/>
    </source>
</evidence>
<proteinExistence type="predicted"/>
<dbReference type="InterPro" id="IPR000524">
    <property type="entry name" value="Tscrpt_reg_HTH_GntR"/>
</dbReference>
<organism evidence="6 7">
    <name type="scientific">Thauera mechernichensis</name>
    <dbReference type="NCBI Taxonomy" id="82788"/>
    <lineage>
        <taxon>Bacteria</taxon>
        <taxon>Pseudomonadati</taxon>
        <taxon>Pseudomonadota</taxon>
        <taxon>Betaproteobacteria</taxon>
        <taxon>Rhodocyclales</taxon>
        <taxon>Zoogloeaceae</taxon>
        <taxon>Thauera</taxon>
    </lineage>
</organism>
<comment type="caution">
    <text evidence="6">The sequence shown here is derived from an EMBL/GenBank/DDBJ whole genome shotgun (WGS) entry which is preliminary data.</text>
</comment>
<dbReference type="Pfam" id="PF00392">
    <property type="entry name" value="GntR"/>
    <property type="match status" value="1"/>
</dbReference>
<evidence type="ECO:0000259" key="5">
    <source>
        <dbReference type="PROSITE" id="PS50949"/>
    </source>
</evidence>
<dbReference type="SUPFAM" id="SSF46785">
    <property type="entry name" value="Winged helix' DNA-binding domain"/>
    <property type="match status" value="1"/>
</dbReference>
<dbReference type="Pfam" id="PF07729">
    <property type="entry name" value="FCD"/>
    <property type="match status" value="1"/>
</dbReference>
<keyword evidence="2" id="KW-0238">DNA-binding</keyword>
<dbReference type="PROSITE" id="PS50949">
    <property type="entry name" value="HTH_GNTR"/>
    <property type="match status" value="1"/>
</dbReference>
<dbReference type="Gene3D" id="1.20.120.530">
    <property type="entry name" value="GntR ligand-binding domain-like"/>
    <property type="match status" value="1"/>
</dbReference>
<name>A0ABW3WIH8_9RHOO</name>
<dbReference type="PANTHER" id="PTHR43537">
    <property type="entry name" value="TRANSCRIPTIONAL REGULATOR, GNTR FAMILY"/>
    <property type="match status" value="1"/>
</dbReference>
<dbReference type="EMBL" id="JBHTMC010000027">
    <property type="protein sequence ID" value="MFD1265195.1"/>
    <property type="molecule type" value="Genomic_DNA"/>
</dbReference>
<dbReference type="InterPro" id="IPR036390">
    <property type="entry name" value="WH_DNA-bd_sf"/>
</dbReference>
<feature type="compositionally biased region" description="Basic and acidic residues" evidence="4">
    <location>
        <begin position="23"/>
        <end position="34"/>
    </location>
</feature>
<dbReference type="SMART" id="SM00345">
    <property type="entry name" value="HTH_GNTR"/>
    <property type="match status" value="1"/>
</dbReference>
<gene>
    <name evidence="6" type="ORF">ACFQ4M_16590</name>
</gene>
<dbReference type="Proteomes" id="UP001597158">
    <property type="component" value="Unassembled WGS sequence"/>
</dbReference>
<reference evidence="7" key="1">
    <citation type="journal article" date="2019" name="Int. J. Syst. Evol. Microbiol.">
        <title>The Global Catalogue of Microorganisms (GCM) 10K type strain sequencing project: providing services to taxonomists for standard genome sequencing and annotation.</title>
        <authorList>
            <consortium name="The Broad Institute Genomics Platform"/>
            <consortium name="The Broad Institute Genome Sequencing Center for Infectious Disease"/>
            <person name="Wu L."/>
            <person name="Ma J."/>
        </authorList>
    </citation>
    <scope>NUCLEOTIDE SEQUENCE [LARGE SCALE GENOMIC DNA]</scope>
    <source>
        <strain evidence="7">CCUG 48884</strain>
    </source>
</reference>
<keyword evidence="7" id="KW-1185">Reference proteome</keyword>
<evidence type="ECO:0000256" key="3">
    <source>
        <dbReference type="ARBA" id="ARBA00023163"/>
    </source>
</evidence>
<feature type="domain" description="HTH gntR-type" evidence="5">
    <location>
        <begin position="43"/>
        <end position="110"/>
    </location>
</feature>
<evidence type="ECO:0000256" key="4">
    <source>
        <dbReference type="SAM" id="MobiDB-lite"/>
    </source>
</evidence>
<sequence>MPTTRPARPRKSPETPVVLADEASERRRAPRARDAGGTSAAPALDNQRIYDLMFEAIAHRKLPPATKLSEERLCRVFGVSRTRLREIFFRLAQDRIITLKPNHGAYVASPSARETSEVFAARRAIETAVVETLAQGITPEALERLEAHLAQEGAARLAHDHAALTRLTGDFHLLLAELTGNSLFIDITRRLVALSSLIISLYDSPDASACKDHEHLDIVEHIRRGDGEGAREQLLVHLKHVEQTLRLDDDDEHFDLESVFEALLKA</sequence>
<dbReference type="PANTHER" id="PTHR43537:SF53">
    <property type="entry name" value="HTH-TYPE TRANSCRIPTIONAL REPRESSOR NANR"/>
    <property type="match status" value="1"/>
</dbReference>
<dbReference type="Gene3D" id="1.10.10.10">
    <property type="entry name" value="Winged helix-like DNA-binding domain superfamily/Winged helix DNA-binding domain"/>
    <property type="match status" value="1"/>
</dbReference>
<feature type="region of interest" description="Disordered" evidence="4">
    <location>
        <begin position="1"/>
        <end position="40"/>
    </location>
</feature>
<keyword evidence="1" id="KW-0805">Transcription regulation</keyword>
<dbReference type="SMART" id="SM00895">
    <property type="entry name" value="FCD"/>
    <property type="match status" value="1"/>
</dbReference>
<dbReference type="InterPro" id="IPR036388">
    <property type="entry name" value="WH-like_DNA-bd_sf"/>
</dbReference>
<protein>
    <submittedName>
        <fullName evidence="6">GntR family transcriptional regulator</fullName>
    </submittedName>
</protein>